<dbReference type="CDD" id="cd20335">
    <property type="entry name" value="BRcat_RBR"/>
    <property type="match status" value="1"/>
</dbReference>
<name>A0A127B7Q3_9EURY</name>
<dbReference type="STRING" id="1609559.TQ32_00880"/>
<dbReference type="Proteomes" id="UP000070587">
    <property type="component" value="Chromosome"/>
</dbReference>
<evidence type="ECO:0000313" key="1">
    <source>
        <dbReference type="EMBL" id="AMM53207.1"/>
    </source>
</evidence>
<dbReference type="PATRIC" id="fig|1609559.3.peg.181"/>
<proteinExistence type="predicted"/>
<accession>A0A127B7Q3</accession>
<dbReference type="InterPro" id="IPR014424">
    <property type="entry name" value="UCP004897_ACT"/>
</dbReference>
<dbReference type="KEGG" id="pyc:TQ32_00880"/>
<reference evidence="1 2" key="2">
    <citation type="journal article" date="2016" name="Int. J. Syst. Evol. Microbiol.">
        <title>Pyrococcus kukulkanii sp. nov., a hyperthermophilic, piezophilic archaeon isolated from a deep-sea hydrothermal vent.</title>
        <authorList>
            <person name="Callac N."/>
            <person name="Oger P."/>
            <person name="Lesongeur F."/>
            <person name="Rattray J.E."/>
            <person name="Vannier P."/>
            <person name="Michoud G."/>
            <person name="Beauverger M."/>
            <person name="Gayet N."/>
            <person name="Rouxel O."/>
            <person name="Jebbar M."/>
            <person name="Godfroy A."/>
        </authorList>
    </citation>
    <scope>NUCLEOTIDE SEQUENCE [LARGE SCALE GENOMIC DNA]</scope>
    <source>
        <strain evidence="1 2">NCB100</strain>
    </source>
</reference>
<organism evidence="1 2">
    <name type="scientific">Pyrococcus kukulkanii</name>
    <dbReference type="NCBI Taxonomy" id="1609559"/>
    <lineage>
        <taxon>Archaea</taxon>
        <taxon>Methanobacteriati</taxon>
        <taxon>Methanobacteriota</taxon>
        <taxon>Thermococci</taxon>
        <taxon>Thermococcales</taxon>
        <taxon>Thermococcaceae</taxon>
        <taxon>Pyrococcus</taxon>
    </lineage>
</organism>
<dbReference type="RefSeq" id="WP_068320123.1">
    <property type="nucleotide sequence ID" value="NZ_CP010835.1"/>
</dbReference>
<dbReference type="EMBL" id="CP010835">
    <property type="protein sequence ID" value="AMM53207.1"/>
    <property type="molecule type" value="Genomic_DNA"/>
</dbReference>
<gene>
    <name evidence="1" type="ORF">TQ32_00880</name>
</gene>
<reference evidence="2" key="1">
    <citation type="submission" date="2015-02" db="EMBL/GenBank/DDBJ databases">
        <title>Pyrococcus kukulkanii sp. nov., a novel hyperthermophilic archaeon isolated from a deep-sea hydrothermal vent at the Guaymas Basin.</title>
        <authorList>
            <person name="Oger P.M."/>
            <person name="Callac N."/>
            <person name="Jebbar M."/>
            <person name="Godfroy A."/>
        </authorList>
    </citation>
    <scope>NUCLEOTIDE SEQUENCE [LARGE SCALE GENOMIC DNA]</scope>
    <source>
        <strain evidence="2">NCB100</strain>
    </source>
</reference>
<dbReference type="PIRSF" id="PIRSF004897">
    <property type="entry name" value="UCP004897_ACT"/>
    <property type="match status" value="1"/>
</dbReference>
<dbReference type="OrthoDB" id="30884at2157"/>
<dbReference type="GeneID" id="28490342"/>
<protein>
    <submittedName>
        <fullName evidence="1">Regulator of amino acid metabolism, contains ACT domain protein</fullName>
    </submittedName>
</protein>
<sequence>MIHILEEYFKNYPARRKVVEFLWSAGLSVKNGKVYIKDVEVPITGIAQATGVNRKIVYHTIEYIESKPALKILFENLSPKSSLVSIAPLMGWEVLELTIQKGSYEKVLAKVLSILAEKRIRVVEIFGSNPYEDKSKAYLVIEGVLPFEVIASMRTEGALERIVIHTPERNKERMICPKCEVKYCPRKVVFTPES</sequence>
<evidence type="ECO:0000313" key="2">
    <source>
        <dbReference type="Proteomes" id="UP000070587"/>
    </source>
</evidence>
<dbReference type="AlphaFoldDB" id="A0A127B7Q3"/>